<comment type="cofactor">
    <cofactor evidence="1">
        <name>FMN</name>
        <dbReference type="ChEBI" id="CHEBI:58210"/>
    </cofactor>
</comment>
<dbReference type="PANTHER" id="PTHR43303">
    <property type="entry name" value="NADPH DEHYDROGENASE C23G7.10C-RELATED"/>
    <property type="match status" value="1"/>
</dbReference>
<dbReference type="CDD" id="cd02932">
    <property type="entry name" value="OYE_YqiM_FMN"/>
    <property type="match status" value="1"/>
</dbReference>
<dbReference type="EMBL" id="VSSQ01004087">
    <property type="protein sequence ID" value="MPM23677.1"/>
    <property type="molecule type" value="Genomic_DNA"/>
</dbReference>
<dbReference type="GO" id="GO:0010181">
    <property type="term" value="F:FMN binding"/>
    <property type="evidence" value="ECO:0007669"/>
    <property type="project" value="InterPro"/>
</dbReference>
<evidence type="ECO:0000313" key="7">
    <source>
        <dbReference type="EMBL" id="MPM23677.1"/>
    </source>
</evidence>
<proteinExistence type="predicted"/>
<evidence type="ECO:0000256" key="4">
    <source>
        <dbReference type="ARBA" id="ARBA00022857"/>
    </source>
</evidence>
<dbReference type="GO" id="GO:0050661">
    <property type="term" value="F:NADP binding"/>
    <property type="evidence" value="ECO:0007669"/>
    <property type="project" value="InterPro"/>
</dbReference>
<dbReference type="InterPro" id="IPR001155">
    <property type="entry name" value="OxRdtase_FMN_N"/>
</dbReference>
<evidence type="ECO:0000256" key="3">
    <source>
        <dbReference type="ARBA" id="ARBA00022643"/>
    </source>
</evidence>
<evidence type="ECO:0000256" key="1">
    <source>
        <dbReference type="ARBA" id="ARBA00001917"/>
    </source>
</evidence>
<evidence type="ECO:0000256" key="2">
    <source>
        <dbReference type="ARBA" id="ARBA00022630"/>
    </source>
</evidence>
<dbReference type="EC" id="1.6.99.1" evidence="7"/>
<evidence type="ECO:0000256" key="5">
    <source>
        <dbReference type="ARBA" id="ARBA00023002"/>
    </source>
</evidence>
<comment type="caution">
    <text evidence="7">The sequence shown here is derived from an EMBL/GenBank/DDBJ whole genome shotgun (WGS) entry which is preliminary data.</text>
</comment>
<keyword evidence="3" id="KW-0288">FMN</keyword>
<feature type="domain" description="NADH:flavin oxidoreductase/NADH oxidase N-terminal" evidence="6">
    <location>
        <begin position="3"/>
        <end position="327"/>
    </location>
</feature>
<dbReference type="InterPro" id="IPR013785">
    <property type="entry name" value="Aldolase_TIM"/>
</dbReference>
<gene>
    <name evidence="7" type="primary">namA_6</name>
    <name evidence="7" type="ORF">SDC9_70151</name>
</gene>
<name>A0A644Y670_9ZZZZ</name>
<sequence length="347" mass="38564">MKDLFTPYKMKGLELKNRIVLPPMCQYSVEKKDGIANEWHYMHYVSRAIGGVGLIIIEMTDVEPDGRISDYDLGLWCDEQIEPLKKIVDECHKYGAKVAIQIAHAGRKAEDAEIPVAPSPIQFDEKSKTPKELSTEEVKEIVDKFRLSVKRAIKAGFDAIEIHGAHGYLIHQFHSSLTNKRSDEYGKDLTKFGVDIIKAAKSEMPKDMPLIMRISAVEYVENGYGIETGIKLSKAYKEAGADIFHISAGGEGKIAAAGKPGTHAAYQVPYAKAIKEALNTDVIAVGRLDEPELANAVIGNEEADLVAVGRAMFRNPYWPLEAAIKLNKKVDLPRQYELGFPRNILNK</sequence>
<dbReference type="GO" id="GO:0003959">
    <property type="term" value="F:NADPH dehydrogenase activity"/>
    <property type="evidence" value="ECO:0007669"/>
    <property type="project" value="UniProtKB-EC"/>
</dbReference>
<dbReference type="PANTHER" id="PTHR43303:SF4">
    <property type="entry name" value="NADPH DEHYDROGENASE C23G7.10C-RELATED"/>
    <property type="match status" value="1"/>
</dbReference>
<dbReference type="Pfam" id="PF00724">
    <property type="entry name" value="Oxidored_FMN"/>
    <property type="match status" value="1"/>
</dbReference>
<dbReference type="InterPro" id="IPR044152">
    <property type="entry name" value="YqjM-like"/>
</dbReference>
<reference evidence="7" key="1">
    <citation type="submission" date="2019-08" db="EMBL/GenBank/DDBJ databases">
        <authorList>
            <person name="Kucharzyk K."/>
            <person name="Murdoch R.W."/>
            <person name="Higgins S."/>
            <person name="Loffler F."/>
        </authorList>
    </citation>
    <scope>NUCLEOTIDE SEQUENCE</scope>
</reference>
<keyword evidence="2" id="KW-0285">Flavoprotein</keyword>
<dbReference type="SUPFAM" id="SSF51395">
    <property type="entry name" value="FMN-linked oxidoreductases"/>
    <property type="match status" value="1"/>
</dbReference>
<dbReference type="Gene3D" id="3.20.20.70">
    <property type="entry name" value="Aldolase class I"/>
    <property type="match status" value="1"/>
</dbReference>
<keyword evidence="5 7" id="KW-0560">Oxidoreductase</keyword>
<keyword evidence="4" id="KW-0521">NADP</keyword>
<accession>A0A644Y670</accession>
<protein>
    <submittedName>
        <fullName evidence="7">NADPH dehydrogenase</fullName>
        <ecNumber evidence="7">1.6.99.1</ecNumber>
    </submittedName>
</protein>
<evidence type="ECO:0000259" key="6">
    <source>
        <dbReference type="Pfam" id="PF00724"/>
    </source>
</evidence>
<organism evidence="7">
    <name type="scientific">bioreactor metagenome</name>
    <dbReference type="NCBI Taxonomy" id="1076179"/>
    <lineage>
        <taxon>unclassified sequences</taxon>
        <taxon>metagenomes</taxon>
        <taxon>ecological metagenomes</taxon>
    </lineage>
</organism>
<dbReference type="AlphaFoldDB" id="A0A644Y670"/>